<gene>
    <name evidence="1" type="ORF">V1525DRAFT_260091</name>
</gene>
<protein>
    <submittedName>
        <fullName evidence="1">Uncharacterized protein</fullName>
    </submittedName>
</protein>
<evidence type="ECO:0000313" key="2">
    <source>
        <dbReference type="Proteomes" id="UP001433508"/>
    </source>
</evidence>
<name>A0ACC3SV47_LIPKO</name>
<accession>A0ACC3SV47</accession>
<organism evidence="1 2">
    <name type="scientific">Lipomyces kononenkoae</name>
    <name type="common">Yeast</name>
    <dbReference type="NCBI Taxonomy" id="34357"/>
    <lineage>
        <taxon>Eukaryota</taxon>
        <taxon>Fungi</taxon>
        <taxon>Dikarya</taxon>
        <taxon>Ascomycota</taxon>
        <taxon>Saccharomycotina</taxon>
        <taxon>Lipomycetes</taxon>
        <taxon>Lipomycetales</taxon>
        <taxon>Lipomycetaceae</taxon>
        <taxon>Lipomyces</taxon>
    </lineage>
</organism>
<proteinExistence type="predicted"/>
<evidence type="ECO:0000313" key="1">
    <source>
        <dbReference type="EMBL" id="KAK9235495.1"/>
    </source>
</evidence>
<keyword evidence="2" id="KW-1185">Reference proteome</keyword>
<dbReference type="Proteomes" id="UP001433508">
    <property type="component" value="Unassembled WGS sequence"/>
</dbReference>
<reference evidence="2" key="1">
    <citation type="journal article" date="2024" name="Front. Bioeng. Biotechnol.">
        <title>Genome-scale model development and genomic sequencing of the oleaginous clade Lipomyces.</title>
        <authorList>
            <person name="Czajka J.J."/>
            <person name="Han Y."/>
            <person name="Kim J."/>
            <person name="Mondo S.J."/>
            <person name="Hofstad B.A."/>
            <person name="Robles A."/>
            <person name="Haridas S."/>
            <person name="Riley R."/>
            <person name="LaButti K."/>
            <person name="Pangilinan J."/>
            <person name="Andreopoulos W."/>
            <person name="Lipzen A."/>
            <person name="Yan J."/>
            <person name="Wang M."/>
            <person name="Ng V."/>
            <person name="Grigoriev I.V."/>
            <person name="Spatafora J.W."/>
            <person name="Magnuson J.K."/>
            <person name="Baker S.E."/>
            <person name="Pomraning K.R."/>
        </authorList>
    </citation>
    <scope>NUCLEOTIDE SEQUENCE [LARGE SCALE GENOMIC DNA]</scope>
    <source>
        <strain evidence="2">CBS 7786</strain>
    </source>
</reference>
<sequence>MGIFWSLFSLTYCFNLGVEYRARFGHLWDGVIVVSIFAAGNERVIVTARRFGQGFVGYNYSTNAAVNIISPEVDDQGCPFFYSSMLCSI</sequence>
<dbReference type="EMBL" id="MU971413">
    <property type="protein sequence ID" value="KAK9235495.1"/>
    <property type="molecule type" value="Genomic_DNA"/>
</dbReference>
<comment type="caution">
    <text evidence="1">The sequence shown here is derived from an EMBL/GenBank/DDBJ whole genome shotgun (WGS) entry which is preliminary data.</text>
</comment>